<dbReference type="Pfam" id="PF00126">
    <property type="entry name" value="HTH_1"/>
    <property type="match status" value="1"/>
</dbReference>
<evidence type="ECO:0000256" key="4">
    <source>
        <dbReference type="ARBA" id="ARBA00023163"/>
    </source>
</evidence>
<dbReference type="GO" id="GO:0003700">
    <property type="term" value="F:DNA-binding transcription factor activity"/>
    <property type="evidence" value="ECO:0007669"/>
    <property type="project" value="InterPro"/>
</dbReference>
<keyword evidence="2" id="KW-0805">Transcription regulation</keyword>
<dbReference type="SUPFAM" id="SSF46785">
    <property type="entry name" value="Winged helix' DNA-binding domain"/>
    <property type="match status" value="1"/>
</dbReference>
<evidence type="ECO:0000313" key="6">
    <source>
        <dbReference type="EMBL" id="KOC90297.1"/>
    </source>
</evidence>
<dbReference type="SUPFAM" id="SSF53850">
    <property type="entry name" value="Periplasmic binding protein-like II"/>
    <property type="match status" value="1"/>
</dbReference>
<dbReference type="AlphaFoldDB" id="A0A0L7THJ7"/>
<dbReference type="InterPro" id="IPR050950">
    <property type="entry name" value="HTH-type_LysR_regulators"/>
</dbReference>
<dbReference type="Proteomes" id="UP000036851">
    <property type="component" value="Unassembled WGS sequence"/>
</dbReference>
<evidence type="ECO:0000313" key="8">
    <source>
        <dbReference type="Proteomes" id="UP000036851"/>
    </source>
</evidence>
<feature type="domain" description="HTH lysR-type" evidence="5">
    <location>
        <begin position="6"/>
        <end position="63"/>
    </location>
</feature>
<gene>
    <name evidence="6" type="ORF">NG42_09525</name>
    <name evidence="7" type="ORF">NG43_02815</name>
</gene>
<evidence type="ECO:0000313" key="9">
    <source>
        <dbReference type="Proteomes" id="UP000037088"/>
    </source>
</evidence>
<dbReference type="EMBL" id="JRXF01000003">
    <property type="protein sequence ID" value="KOC94741.1"/>
    <property type="molecule type" value="Genomic_DNA"/>
</dbReference>
<dbReference type="GO" id="GO:0003677">
    <property type="term" value="F:DNA binding"/>
    <property type="evidence" value="ECO:0007669"/>
    <property type="project" value="UniProtKB-KW"/>
</dbReference>
<proteinExistence type="inferred from homology"/>
<dbReference type="PANTHER" id="PTHR30419">
    <property type="entry name" value="HTH-TYPE TRANSCRIPTIONAL REGULATOR YBHD"/>
    <property type="match status" value="1"/>
</dbReference>
<dbReference type="InterPro" id="IPR000847">
    <property type="entry name" value="LysR_HTH_N"/>
</dbReference>
<dbReference type="EMBL" id="JRXE01000011">
    <property type="protein sequence ID" value="KOC90297.1"/>
    <property type="molecule type" value="Genomic_DNA"/>
</dbReference>
<name>A0A0L7THJ7_9GAMM</name>
<keyword evidence="4" id="KW-0804">Transcription</keyword>
<evidence type="ECO:0000313" key="7">
    <source>
        <dbReference type="EMBL" id="KOC94741.1"/>
    </source>
</evidence>
<comment type="similarity">
    <text evidence="1">Belongs to the LysR transcriptional regulatory family.</text>
</comment>
<evidence type="ECO:0000259" key="5">
    <source>
        <dbReference type="PROSITE" id="PS50931"/>
    </source>
</evidence>
<keyword evidence="9" id="KW-1185">Reference proteome</keyword>
<dbReference type="GO" id="GO:0005829">
    <property type="term" value="C:cytosol"/>
    <property type="evidence" value="ECO:0007669"/>
    <property type="project" value="TreeGrafter"/>
</dbReference>
<comment type="caution">
    <text evidence="7">The sequence shown here is derived from an EMBL/GenBank/DDBJ whole genome shotgun (WGS) entry which is preliminary data.</text>
</comment>
<keyword evidence="3" id="KW-0238">DNA-binding</keyword>
<dbReference type="Pfam" id="PF03466">
    <property type="entry name" value="LysR_substrate"/>
    <property type="match status" value="1"/>
</dbReference>
<dbReference type="Gene3D" id="3.40.190.290">
    <property type="match status" value="1"/>
</dbReference>
<dbReference type="RefSeq" id="WP_052899066.1">
    <property type="nucleotide sequence ID" value="NZ_JRXE01000011.1"/>
</dbReference>
<reference evidence="8 9" key="1">
    <citation type="journal article" date="2015" name="Int. J. Syst. Evol. Microbiol.">
        <title>Erwinia iniecta sp. nov., isolated from Russian wheat aphids (Diuraphis noxia).</title>
        <authorList>
            <person name="Campillo T."/>
            <person name="Luna E."/>
            <person name="Portier P."/>
            <person name="Fischer-Le Saux M."/>
            <person name="Lapitan N."/>
            <person name="Tisserat N.A."/>
            <person name="Leach J.E."/>
        </authorList>
    </citation>
    <scope>NUCLEOTIDE SEQUENCE [LARGE SCALE GENOMIC DNA]</scope>
    <source>
        <strain evidence="6 9">B120</strain>
        <strain evidence="7 8">B149</strain>
    </source>
</reference>
<dbReference type="InterPro" id="IPR036388">
    <property type="entry name" value="WH-like_DNA-bd_sf"/>
</dbReference>
<dbReference type="STRING" id="1560201.NG42_09525"/>
<dbReference type="PROSITE" id="PS50931">
    <property type="entry name" value="HTH_LYSR"/>
    <property type="match status" value="1"/>
</dbReference>
<dbReference type="PATRIC" id="fig|1560201.3.peg.2031"/>
<sequence length="309" mass="33521">MSISHFDLNTLRIFIIAAECGSLTRAAAAANITLSAVSKRIAELERNLNCPLFIRLPRGLELTTAGHGLLRHARKVLDNVNTMASELGDYAKGALGHVRLAANVSAVTQFLPEELAHFLQLNPRLRICLEEALSEAIIESVDTGRVDIGIFADNVDATALTTFAWRTDQLVLLVPLGHPVAERDNIDFADTLVWDYVALNHGSSLLRRITDAALSAGRVLKINIQVTSFDAVCRMIQAGLGIGILPLKAITPALLGSSLKAIPLNDNWALRTLRLGIHAKNPLQPEAQKLLDYLMNASVFTTRPSGELS</sequence>
<accession>A0A0L7THJ7</accession>
<dbReference type="InterPro" id="IPR036390">
    <property type="entry name" value="WH_DNA-bd_sf"/>
</dbReference>
<organism evidence="7 8">
    <name type="scientific">Winslowiella iniecta</name>
    <dbReference type="NCBI Taxonomy" id="1560201"/>
    <lineage>
        <taxon>Bacteria</taxon>
        <taxon>Pseudomonadati</taxon>
        <taxon>Pseudomonadota</taxon>
        <taxon>Gammaproteobacteria</taxon>
        <taxon>Enterobacterales</taxon>
        <taxon>Erwiniaceae</taxon>
        <taxon>Winslowiella</taxon>
    </lineage>
</organism>
<evidence type="ECO:0000256" key="3">
    <source>
        <dbReference type="ARBA" id="ARBA00023125"/>
    </source>
</evidence>
<dbReference type="Proteomes" id="UP000037088">
    <property type="component" value="Unassembled WGS sequence"/>
</dbReference>
<dbReference type="CDD" id="cd08421">
    <property type="entry name" value="PBP2_LTTR_like_1"/>
    <property type="match status" value="1"/>
</dbReference>
<dbReference type="Gene3D" id="1.10.10.10">
    <property type="entry name" value="Winged helix-like DNA-binding domain superfamily/Winged helix DNA-binding domain"/>
    <property type="match status" value="1"/>
</dbReference>
<dbReference type="FunFam" id="1.10.10.10:FF:000001">
    <property type="entry name" value="LysR family transcriptional regulator"/>
    <property type="match status" value="1"/>
</dbReference>
<dbReference type="PANTHER" id="PTHR30419:SF2">
    <property type="entry name" value="LYSR FAMILY TRANSCRIPTIONAL REGULATOR"/>
    <property type="match status" value="1"/>
</dbReference>
<evidence type="ECO:0000256" key="1">
    <source>
        <dbReference type="ARBA" id="ARBA00009437"/>
    </source>
</evidence>
<protein>
    <submittedName>
        <fullName evidence="7">GntR family transcriptional regulator</fullName>
    </submittedName>
</protein>
<evidence type="ECO:0000256" key="2">
    <source>
        <dbReference type="ARBA" id="ARBA00023015"/>
    </source>
</evidence>
<dbReference type="InterPro" id="IPR005119">
    <property type="entry name" value="LysR_subst-bd"/>
</dbReference>
<dbReference type="OrthoDB" id="8679465at2"/>